<accession>A0A2T5J906</accession>
<dbReference type="InterPro" id="IPR037185">
    <property type="entry name" value="EmrE-like"/>
</dbReference>
<reference evidence="8 9" key="1">
    <citation type="submission" date="2018-04" db="EMBL/GenBank/DDBJ databases">
        <title>Genomic Encyclopedia of Archaeal and Bacterial Type Strains, Phase II (KMG-II): from individual species to whole genera.</title>
        <authorList>
            <person name="Goeker M."/>
        </authorList>
    </citation>
    <scope>NUCLEOTIDE SEQUENCE [LARGE SCALE GENOMIC DNA]</scope>
    <source>
        <strain evidence="8 9">DSM 26809</strain>
    </source>
</reference>
<keyword evidence="2" id="KW-1003">Cell membrane</keyword>
<evidence type="ECO:0000256" key="5">
    <source>
        <dbReference type="ARBA" id="ARBA00023136"/>
    </source>
</evidence>
<feature type="transmembrane region" description="Helical" evidence="6">
    <location>
        <begin position="36"/>
        <end position="57"/>
    </location>
</feature>
<feature type="transmembrane region" description="Helical" evidence="6">
    <location>
        <begin position="96"/>
        <end position="116"/>
    </location>
</feature>
<feature type="transmembrane region" description="Helical" evidence="6">
    <location>
        <begin position="153"/>
        <end position="172"/>
    </location>
</feature>
<evidence type="ECO:0000259" key="7">
    <source>
        <dbReference type="Pfam" id="PF00892"/>
    </source>
</evidence>
<evidence type="ECO:0000256" key="3">
    <source>
        <dbReference type="ARBA" id="ARBA00022692"/>
    </source>
</evidence>
<feature type="transmembrane region" description="Helical" evidence="6">
    <location>
        <begin position="272"/>
        <end position="291"/>
    </location>
</feature>
<dbReference type="PANTHER" id="PTHR32322">
    <property type="entry name" value="INNER MEMBRANE TRANSPORTER"/>
    <property type="match status" value="1"/>
</dbReference>
<gene>
    <name evidence="8" type="ORF">C8P68_10442</name>
</gene>
<feature type="transmembrane region" description="Helical" evidence="6">
    <location>
        <begin position="184"/>
        <end position="205"/>
    </location>
</feature>
<feature type="domain" description="EamA" evidence="7">
    <location>
        <begin position="9"/>
        <end position="139"/>
    </location>
</feature>
<feature type="transmembrane region" description="Helical" evidence="6">
    <location>
        <begin position="248"/>
        <end position="266"/>
    </location>
</feature>
<evidence type="ECO:0000313" key="8">
    <source>
        <dbReference type="EMBL" id="PTQ96558.1"/>
    </source>
</evidence>
<dbReference type="EMBL" id="QAOQ01000004">
    <property type="protein sequence ID" value="PTQ96558.1"/>
    <property type="molecule type" value="Genomic_DNA"/>
</dbReference>
<dbReference type="GO" id="GO:0005886">
    <property type="term" value="C:plasma membrane"/>
    <property type="evidence" value="ECO:0007669"/>
    <property type="project" value="UniProtKB-SubCell"/>
</dbReference>
<comment type="caution">
    <text evidence="8">The sequence shown here is derived from an EMBL/GenBank/DDBJ whole genome shotgun (WGS) entry which is preliminary data.</text>
</comment>
<feature type="domain" description="EamA" evidence="7">
    <location>
        <begin position="153"/>
        <end position="289"/>
    </location>
</feature>
<evidence type="ECO:0000256" key="1">
    <source>
        <dbReference type="ARBA" id="ARBA00004651"/>
    </source>
</evidence>
<name>A0A2T5J906_9SPHI</name>
<organism evidence="8 9">
    <name type="scientific">Mucilaginibacter yixingensis</name>
    <dbReference type="NCBI Taxonomy" id="1295612"/>
    <lineage>
        <taxon>Bacteria</taxon>
        <taxon>Pseudomonadati</taxon>
        <taxon>Bacteroidota</taxon>
        <taxon>Sphingobacteriia</taxon>
        <taxon>Sphingobacteriales</taxon>
        <taxon>Sphingobacteriaceae</taxon>
        <taxon>Mucilaginibacter</taxon>
    </lineage>
</organism>
<keyword evidence="5 6" id="KW-0472">Membrane</keyword>
<dbReference type="PANTHER" id="PTHR32322:SF18">
    <property type="entry name" value="S-ADENOSYLMETHIONINE_S-ADENOSYLHOMOCYSTEINE TRANSPORTER"/>
    <property type="match status" value="1"/>
</dbReference>
<dbReference type="Proteomes" id="UP000244168">
    <property type="component" value="Unassembled WGS sequence"/>
</dbReference>
<dbReference type="OrthoDB" id="9784288at2"/>
<sequence length="300" mass="32734">MKRQVDTTTYLMLFFGMVLFGSATPLSKLVTPHFPVFIAGSLRVLLAFLVLLPFIKLTRLRNYKGRDRWLLLGIALFGVLGFTALMLYGMKLVTGVTGSIVMSGTPAVTAAFSILFFKDALTWKKLVALLLAISGVLVLQWKGDPSGGTRPWLGVILIFAAVCCEAGYTLMGKALTKNFPPEEIAGLSALIAVGLFIPFASWQVPKLDLAKVSIRDWLALTAYGLVTMGLGSVLWYKGLARVEGTIAASFMGVMPVSALLLSYLLLGEKFRWLHMAGFALVFCGVLLMISVHRDMARKMK</sequence>
<dbReference type="Gene3D" id="1.10.3730.20">
    <property type="match status" value="1"/>
</dbReference>
<evidence type="ECO:0000256" key="6">
    <source>
        <dbReference type="SAM" id="Phobius"/>
    </source>
</evidence>
<feature type="transmembrane region" description="Helical" evidence="6">
    <location>
        <begin position="217"/>
        <end position="236"/>
    </location>
</feature>
<keyword evidence="4 6" id="KW-1133">Transmembrane helix</keyword>
<evidence type="ECO:0000256" key="4">
    <source>
        <dbReference type="ARBA" id="ARBA00022989"/>
    </source>
</evidence>
<keyword evidence="3 6" id="KW-0812">Transmembrane</keyword>
<keyword evidence="9" id="KW-1185">Reference proteome</keyword>
<feature type="transmembrane region" description="Helical" evidence="6">
    <location>
        <begin position="123"/>
        <end position="141"/>
    </location>
</feature>
<evidence type="ECO:0000256" key="2">
    <source>
        <dbReference type="ARBA" id="ARBA00022475"/>
    </source>
</evidence>
<dbReference type="RefSeq" id="WP_107828528.1">
    <property type="nucleotide sequence ID" value="NZ_CP160205.1"/>
</dbReference>
<dbReference type="Pfam" id="PF00892">
    <property type="entry name" value="EamA"/>
    <property type="match status" value="2"/>
</dbReference>
<feature type="transmembrane region" description="Helical" evidence="6">
    <location>
        <begin position="69"/>
        <end position="90"/>
    </location>
</feature>
<dbReference type="AlphaFoldDB" id="A0A2T5J906"/>
<proteinExistence type="predicted"/>
<feature type="transmembrane region" description="Helical" evidence="6">
    <location>
        <begin position="7"/>
        <end position="24"/>
    </location>
</feature>
<comment type="subcellular location">
    <subcellularLocation>
        <location evidence="1">Cell membrane</location>
        <topology evidence="1">Multi-pass membrane protein</topology>
    </subcellularLocation>
</comment>
<evidence type="ECO:0000313" key="9">
    <source>
        <dbReference type="Proteomes" id="UP000244168"/>
    </source>
</evidence>
<dbReference type="SUPFAM" id="SSF103481">
    <property type="entry name" value="Multidrug resistance efflux transporter EmrE"/>
    <property type="match status" value="2"/>
</dbReference>
<dbReference type="InterPro" id="IPR050638">
    <property type="entry name" value="AA-Vitamin_Transporters"/>
</dbReference>
<dbReference type="InterPro" id="IPR000620">
    <property type="entry name" value="EamA_dom"/>
</dbReference>
<protein>
    <submittedName>
        <fullName evidence="8">Threonine/homoserine efflux transporter RhtA</fullName>
    </submittedName>
</protein>